<accession>A0A016VTH3</accession>
<reference evidence="2" key="1">
    <citation type="journal article" date="2015" name="Nat. Genet.">
        <title>The genome and transcriptome of the zoonotic hookworm Ancylostoma ceylanicum identify infection-specific gene families.</title>
        <authorList>
            <person name="Schwarz E.M."/>
            <person name="Hu Y."/>
            <person name="Antoshechkin I."/>
            <person name="Miller M.M."/>
            <person name="Sternberg P.W."/>
            <person name="Aroian R.V."/>
        </authorList>
    </citation>
    <scope>NUCLEOTIDE SEQUENCE</scope>
    <source>
        <strain evidence="2">HY135</strain>
    </source>
</reference>
<dbReference type="AlphaFoldDB" id="A0A016VTH3"/>
<keyword evidence="2" id="KW-1185">Reference proteome</keyword>
<protein>
    <submittedName>
        <fullName evidence="1">Uncharacterized protein</fullName>
    </submittedName>
</protein>
<proteinExistence type="predicted"/>
<sequence>MVLGFSSVLSKVLEAMCSCREESGMIIQPYQALLDSQDSPQSTDLPRLLQLLSNCRVIIQAEIRPYAPEPLHLKAPHVAVAHIFRHSSAVPTRFSEMRVTKSAMLLILYIFFLHASGSDEREVDGHGGPLQILVSKREADGVRNRYKPYILSMLFAKFFPRDLGEACECSRARS</sequence>
<gene>
    <name evidence="1" type="primary">Acey_s0004.g1727</name>
    <name evidence="1" type="ORF">Y032_0004g1727</name>
</gene>
<organism evidence="1 2">
    <name type="scientific">Ancylostoma ceylanicum</name>
    <dbReference type="NCBI Taxonomy" id="53326"/>
    <lineage>
        <taxon>Eukaryota</taxon>
        <taxon>Metazoa</taxon>
        <taxon>Ecdysozoa</taxon>
        <taxon>Nematoda</taxon>
        <taxon>Chromadorea</taxon>
        <taxon>Rhabditida</taxon>
        <taxon>Rhabditina</taxon>
        <taxon>Rhabditomorpha</taxon>
        <taxon>Strongyloidea</taxon>
        <taxon>Ancylostomatidae</taxon>
        <taxon>Ancylostomatinae</taxon>
        <taxon>Ancylostoma</taxon>
    </lineage>
</organism>
<name>A0A016VTH3_9BILA</name>
<comment type="caution">
    <text evidence="1">The sequence shown here is derived from an EMBL/GenBank/DDBJ whole genome shotgun (WGS) entry which is preliminary data.</text>
</comment>
<evidence type="ECO:0000313" key="1">
    <source>
        <dbReference type="EMBL" id="EYC30715.1"/>
    </source>
</evidence>
<evidence type="ECO:0000313" key="2">
    <source>
        <dbReference type="Proteomes" id="UP000024635"/>
    </source>
</evidence>
<dbReference type="Proteomes" id="UP000024635">
    <property type="component" value="Unassembled WGS sequence"/>
</dbReference>
<dbReference type="EMBL" id="JARK01001340">
    <property type="protein sequence ID" value="EYC30715.1"/>
    <property type="molecule type" value="Genomic_DNA"/>
</dbReference>